<organism evidence="1 2">
    <name type="scientific">Caenorhabditis angaria</name>
    <dbReference type="NCBI Taxonomy" id="860376"/>
    <lineage>
        <taxon>Eukaryota</taxon>
        <taxon>Metazoa</taxon>
        <taxon>Ecdysozoa</taxon>
        <taxon>Nematoda</taxon>
        <taxon>Chromadorea</taxon>
        <taxon>Rhabditida</taxon>
        <taxon>Rhabditina</taxon>
        <taxon>Rhabditomorpha</taxon>
        <taxon>Rhabditoidea</taxon>
        <taxon>Rhabditidae</taxon>
        <taxon>Peloderinae</taxon>
        <taxon>Caenorhabditis</taxon>
    </lineage>
</organism>
<comment type="caution">
    <text evidence="1">The sequence shown here is derived from an EMBL/GenBank/DDBJ whole genome shotgun (WGS) entry which is preliminary data.</text>
</comment>
<dbReference type="AlphaFoldDB" id="A0A9P1IE15"/>
<proteinExistence type="predicted"/>
<dbReference type="Proteomes" id="UP001152747">
    <property type="component" value="Unassembled WGS sequence"/>
</dbReference>
<dbReference type="EMBL" id="CANHGI010000003">
    <property type="protein sequence ID" value="CAI5444032.1"/>
    <property type="molecule type" value="Genomic_DNA"/>
</dbReference>
<name>A0A9P1IE15_9PELO</name>
<gene>
    <name evidence="1" type="ORF">CAMP_LOCUS6669</name>
</gene>
<protein>
    <submittedName>
        <fullName evidence="1">Uncharacterized protein</fullName>
    </submittedName>
</protein>
<sequence length="85" mass="10393">MREGKERNVRQDFVNHERFPPSIITLQICEKIEEDQENEQFLTVRRFVEINPFSMKLYLKKTVSPIGNFEKLENHRKIHRFITKF</sequence>
<accession>A0A9P1IE15</accession>
<evidence type="ECO:0000313" key="1">
    <source>
        <dbReference type="EMBL" id="CAI5444032.1"/>
    </source>
</evidence>
<keyword evidence="2" id="KW-1185">Reference proteome</keyword>
<reference evidence="1" key="1">
    <citation type="submission" date="2022-11" db="EMBL/GenBank/DDBJ databases">
        <authorList>
            <person name="Kikuchi T."/>
        </authorList>
    </citation>
    <scope>NUCLEOTIDE SEQUENCE</scope>
    <source>
        <strain evidence="1">PS1010</strain>
    </source>
</reference>
<evidence type="ECO:0000313" key="2">
    <source>
        <dbReference type="Proteomes" id="UP001152747"/>
    </source>
</evidence>